<dbReference type="InterPro" id="IPR001387">
    <property type="entry name" value="Cro/C1-type_HTH"/>
</dbReference>
<dbReference type="CDD" id="cd00093">
    <property type="entry name" value="HTH_XRE"/>
    <property type="match status" value="1"/>
</dbReference>
<reference evidence="2" key="1">
    <citation type="submission" date="2021-01" db="EMBL/GenBank/DDBJ databases">
        <title>Whole genome shotgun sequence of Actinoplanes ferrugineus NBRC 15555.</title>
        <authorList>
            <person name="Komaki H."/>
            <person name="Tamura T."/>
        </authorList>
    </citation>
    <scope>NUCLEOTIDE SEQUENCE</scope>
    <source>
        <strain evidence="2">NBRC 15555</strain>
    </source>
</reference>
<dbReference type="PROSITE" id="PS50943">
    <property type="entry name" value="HTH_CROC1"/>
    <property type="match status" value="1"/>
</dbReference>
<evidence type="ECO:0000313" key="2">
    <source>
        <dbReference type="EMBL" id="GIE16268.1"/>
    </source>
</evidence>
<dbReference type="AlphaFoldDB" id="A0A919J8V6"/>
<dbReference type="Gene3D" id="1.10.260.40">
    <property type="entry name" value="lambda repressor-like DNA-binding domains"/>
    <property type="match status" value="1"/>
</dbReference>
<dbReference type="GO" id="GO:0003677">
    <property type="term" value="F:DNA binding"/>
    <property type="evidence" value="ECO:0007669"/>
    <property type="project" value="InterPro"/>
</dbReference>
<gene>
    <name evidence="2" type="ORF">Afe05nite_81080</name>
</gene>
<dbReference type="SUPFAM" id="SSF47413">
    <property type="entry name" value="lambda repressor-like DNA-binding domains"/>
    <property type="match status" value="1"/>
</dbReference>
<dbReference type="InterPro" id="IPR010982">
    <property type="entry name" value="Lambda_DNA-bd_dom_sf"/>
</dbReference>
<accession>A0A919J8V6</accession>
<evidence type="ECO:0000313" key="3">
    <source>
        <dbReference type="Proteomes" id="UP000598174"/>
    </source>
</evidence>
<dbReference type="Pfam" id="PF01381">
    <property type="entry name" value="HTH_3"/>
    <property type="match status" value="1"/>
</dbReference>
<comment type="caution">
    <text evidence="2">The sequence shown here is derived from an EMBL/GenBank/DDBJ whole genome shotgun (WGS) entry which is preliminary data.</text>
</comment>
<feature type="domain" description="HTH cro/C1-type" evidence="1">
    <location>
        <begin position="28"/>
        <end position="57"/>
    </location>
</feature>
<keyword evidence="3" id="KW-1185">Reference proteome</keyword>
<sequence>MTTETQQFGRVAEAAHETCDLPPPKLRRELRQLAGLTQEDVAHDLGVSDGAVSYWERRGPGRRHRRQYLVLLIRWATDARALGLPVLWPAPPSETELQK</sequence>
<dbReference type="RefSeq" id="WP_203822611.1">
    <property type="nucleotide sequence ID" value="NZ_BAAABP010000005.1"/>
</dbReference>
<name>A0A919J8V6_9ACTN</name>
<dbReference type="EMBL" id="BOMM01000081">
    <property type="protein sequence ID" value="GIE16268.1"/>
    <property type="molecule type" value="Genomic_DNA"/>
</dbReference>
<dbReference type="Proteomes" id="UP000598174">
    <property type="component" value="Unassembled WGS sequence"/>
</dbReference>
<protein>
    <recommendedName>
        <fullName evidence="1">HTH cro/C1-type domain-containing protein</fullName>
    </recommendedName>
</protein>
<evidence type="ECO:0000259" key="1">
    <source>
        <dbReference type="PROSITE" id="PS50943"/>
    </source>
</evidence>
<proteinExistence type="predicted"/>
<organism evidence="2 3">
    <name type="scientific">Paractinoplanes ferrugineus</name>
    <dbReference type="NCBI Taxonomy" id="113564"/>
    <lineage>
        <taxon>Bacteria</taxon>
        <taxon>Bacillati</taxon>
        <taxon>Actinomycetota</taxon>
        <taxon>Actinomycetes</taxon>
        <taxon>Micromonosporales</taxon>
        <taxon>Micromonosporaceae</taxon>
        <taxon>Paractinoplanes</taxon>
    </lineage>
</organism>